<evidence type="ECO:0000313" key="3">
    <source>
        <dbReference type="Proteomes" id="UP000264330"/>
    </source>
</evidence>
<reference evidence="2 3" key="1">
    <citation type="journal article" date="2018" name="Nat. Biotechnol.">
        <title>A standardized bacterial taxonomy based on genome phylogeny substantially revises the tree of life.</title>
        <authorList>
            <person name="Parks D.H."/>
            <person name="Chuvochina M."/>
            <person name="Waite D.W."/>
            <person name="Rinke C."/>
            <person name="Skarshewski A."/>
            <person name="Chaumeil P.A."/>
            <person name="Hugenholtz P."/>
        </authorList>
    </citation>
    <scope>NUCLEOTIDE SEQUENCE [LARGE SCALE GENOMIC DNA]</scope>
    <source>
        <strain evidence="2">UBA9359</strain>
    </source>
</reference>
<sequence>MLINFIASGQEHHIGIKAGGNLAKFTDASGNDYRYRNRGDFQFKPGFSAGAFYNLGSGNYQLQAEALFSLQGTQVSKDDLSYPIFNNNGDQVSSSNYDYKYEVHEWSILVPLMSRIFVTKGLFLEAGPQATFILERNLTSDYQVLEGENDRFIMRDGDSFDFGINLGIGHQITPSLLVDFRAYAGLLKRENEIKSIILNLSLEYRIW</sequence>
<comment type="caution">
    <text evidence="2">The sequence shown here is derived from an EMBL/GenBank/DDBJ whole genome shotgun (WGS) entry which is preliminary data.</text>
</comment>
<organism evidence="2 3">
    <name type="scientific">Zunongwangia profunda</name>
    <dbReference type="NCBI Taxonomy" id="398743"/>
    <lineage>
        <taxon>Bacteria</taxon>
        <taxon>Pseudomonadati</taxon>
        <taxon>Bacteroidota</taxon>
        <taxon>Flavobacteriia</taxon>
        <taxon>Flavobacteriales</taxon>
        <taxon>Flavobacteriaceae</taxon>
        <taxon>Zunongwangia</taxon>
    </lineage>
</organism>
<accession>A0A3D5J5Z5</accession>
<protein>
    <recommendedName>
        <fullName evidence="1">Outer membrane protein beta-barrel domain-containing protein</fullName>
    </recommendedName>
</protein>
<dbReference type="AlphaFoldDB" id="A0A3D5J5Z5"/>
<dbReference type="EMBL" id="DPMF01000464">
    <property type="protein sequence ID" value="HCV83394.1"/>
    <property type="molecule type" value="Genomic_DNA"/>
</dbReference>
<dbReference type="Proteomes" id="UP000264330">
    <property type="component" value="Unassembled WGS sequence"/>
</dbReference>
<feature type="domain" description="Outer membrane protein beta-barrel" evidence="1">
    <location>
        <begin position="12"/>
        <end position="186"/>
    </location>
</feature>
<evidence type="ECO:0000259" key="1">
    <source>
        <dbReference type="Pfam" id="PF13568"/>
    </source>
</evidence>
<dbReference type="InterPro" id="IPR025665">
    <property type="entry name" value="Beta-barrel_OMP_2"/>
</dbReference>
<evidence type="ECO:0000313" key="2">
    <source>
        <dbReference type="EMBL" id="HCV83394.1"/>
    </source>
</evidence>
<gene>
    <name evidence="2" type="ORF">DGQ38_20360</name>
</gene>
<dbReference type="RefSeq" id="WP_272958282.1">
    <property type="nucleotide sequence ID" value="NZ_CAJXAW010000001.1"/>
</dbReference>
<dbReference type="Pfam" id="PF13568">
    <property type="entry name" value="OMP_b-brl_2"/>
    <property type="match status" value="1"/>
</dbReference>
<name>A0A3D5J5Z5_9FLAO</name>
<proteinExistence type="predicted"/>